<keyword evidence="5 12" id="KW-0479">Metal-binding</keyword>
<comment type="catalytic activity">
    <reaction evidence="12">
        <text>D-ribose + ATP = D-ribose 5-phosphate + ADP + H(+)</text>
        <dbReference type="Rhea" id="RHEA:13697"/>
        <dbReference type="ChEBI" id="CHEBI:15378"/>
        <dbReference type="ChEBI" id="CHEBI:30616"/>
        <dbReference type="ChEBI" id="CHEBI:47013"/>
        <dbReference type="ChEBI" id="CHEBI:78346"/>
        <dbReference type="ChEBI" id="CHEBI:456216"/>
        <dbReference type="EC" id="2.7.1.15"/>
    </reaction>
</comment>
<comment type="subunit">
    <text evidence="12">Homodimer.</text>
</comment>
<dbReference type="GO" id="GO:0046872">
    <property type="term" value="F:metal ion binding"/>
    <property type="evidence" value="ECO:0007669"/>
    <property type="project" value="UniProtKB-KW"/>
</dbReference>
<dbReference type="InterPro" id="IPR002139">
    <property type="entry name" value="Ribo/fructo_kinase"/>
</dbReference>
<comment type="pathway">
    <text evidence="12">Carbohydrate metabolism; D-ribose degradation; D-ribose 5-phosphate from beta-D-ribopyranose: step 2/2.</text>
</comment>
<comment type="similarity">
    <text evidence="12">Belongs to the carbohydrate kinase PfkB family. Ribokinase subfamily.</text>
</comment>
<dbReference type="GO" id="GO:0005524">
    <property type="term" value="F:ATP binding"/>
    <property type="evidence" value="ECO:0007669"/>
    <property type="project" value="UniProtKB-UniRule"/>
</dbReference>
<protein>
    <recommendedName>
        <fullName evidence="3 12">Ribokinase</fullName>
        <shortName evidence="12">RK</shortName>
        <ecNumber evidence="2 12">2.7.1.15</ecNumber>
    </recommendedName>
</protein>
<feature type="binding site" evidence="12">
    <location>
        <position position="313"/>
    </location>
    <ligand>
        <name>K(+)</name>
        <dbReference type="ChEBI" id="CHEBI:29103"/>
    </ligand>
</feature>
<dbReference type="PANTHER" id="PTHR10584">
    <property type="entry name" value="SUGAR KINASE"/>
    <property type="match status" value="1"/>
</dbReference>
<dbReference type="PRINTS" id="PR00990">
    <property type="entry name" value="RIBOKINASE"/>
</dbReference>
<feature type="binding site" evidence="12">
    <location>
        <begin position="31"/>
        <end position="33"/>
    </location>
    <ligand>
        <name>substrate</name>
    </ligand>
</feature>
<feature type="binding site" evidence="12">
    <location>
        <position position="279"/>
    </location>
    <ligand>
        <name>K(+)</name>
        <dbReference type="ChEBI" id="CHEBI:29103"/>
    </ligand>
</feature>
<evidence type="ECO:0000256" key="11">
    <source>
        <dbReference type="ARBA" id="ARBA00023277"/>
    </source>
</evidence>
<feature type="binding site" evidence="12">
    <location>
        <begin position="242"/>
        <end position="247"/>
    </location>
    <ligand>
        <name>ATP</name>
        <dbReference type="ChEBI" id="CHEBI:30616"/>
    </ligand>
</feature>
<dbReference type="GO" id="GO:0019303">
    <property type="term" value="P:D-ribose catabolic process"/>
    <property type="evidence" value="ECO:0007669"/>
    <property type="project" value="UniProtKB-UniRule"/>
</dbReference>
<organism evidence="14 15">
    <name type="scientific">Paenibacillus amylolyticus</name>
    <dbReference type="NCBI Taxonomy" id="1451"/>
    <lineage>
        <taxon>Bacteria</taxon>
        <taxon>Bacillati</taxon>
        <taxon>Bacillota</taxon>
        <taxon>Bacilli</taxon>
        <taxon>Bacillales</taxon>
        <taxon>Paenibacillaceae</taxon>
        <taxon>Paenibacillus</taxon>
    </lineage>
</organism>
<evidence type="ECO:0000259" key="13">
    <source>
        <dbReference type="Pfam" id="PF00294"/>
    </source>
</evidence>
<feature type="binding site" evidence="12">
    <location>
        <begin position="59"/>
        <end position="63"/>
    </location>
    <ligand>
        <name>substrate</name>
    </ligand>
</feature>
<name>A0A100VTN5_PAEAM</name>
<proteinExistence type="inferred from homology"/>
<dbReference type="EMBL" id="BCNV01000014">
    <property type="protein sequence ID" value="GAS85853.1"/>
    <property type="molecule type" value="Genomic_DNA"/>
</dbReference>
<dbReference type="HAMAP" id="MF_01987">
    <property type="entry name" value="Ribokinase"/>
    <property type="match status" value="1"/>
</dbReference>
<feature type="binding site" evidence="12">
    <location>
        <position position="318"/>
    </location>
    <ligand>
        <name>K(+)</name>
        <dbReference type="ChEBI" id="CHEBI:29103"/>
    </ligand>
</feature>
<reference evidence="14 15" key="1">
    <citation type="journal article" date="2016" name="Genome Announc.">
        <title>Draft Genome Sequence of Paenibacillus amylolyticus Heshi-A3, Isolated from Fermented Rice Bran in a Japanese Fermented Seafood Dish.</title>
        <authorList>
            <person name="Akuzawa S."/>
            <person name="Nagaoka J."/>
            <person name="Kanekatsu M."/>
            <person name="Kubota E."/>
            <person name="Ohtake R."/>
            <person name="Suzuki T."/>
            <person name="Kanesaki Y."/>
        </authorList>
    </citation>
    <scope>NUCLEOTIDE SEQUENCE [LARGE SCALE GENOMIC DNA]</scope>
    <source>
        <strain evidence="14 15">Heshi-A3</strain>
    </source>
</reference>
<evidence type="ECO:0000256" key="1">
    <source>
        <dbReference type="ARBA" id="ARBA00005380"/>
    </source>
</evidence>
<evidence type="ECO:0000256" key="12">
    <source>
        <dbReference type="HAMAP-Rule" id="MF_01987"/>
    </source>
</evidence>
<keyword evidence="4 12" id="KW-0808">Transferase</keyword>
<keyword evidence="11 12" id="KW-0119">Carbohydrate metabolism</keyword>
<comment type="cofactor">
    <cofactor evidence="12">
        <name>Mg(2+)</name>
        <dbReference type="ChEBI" id="CHEBI:18420"/>
    </cofactor>
    <text evidence="12">Requires a divalent cation, most likely magnesium in vivo, as an electrophilic catalyst to aid phosphoryl group transfer. It is the chelate of the metal and the nucleotide that is the actual substrate.</text>
</comment>
<dbReference type="EC" id="2.7.1.15" evidence="2 12"/>
<dbReference type="GO" id="GO:0004747">
    <property type="term" value="F:ribokinase activity"/>
    <property type="evidence" value="ECO:0007669"/>
    <property type="project" value="UniProtKB-UniRule"/>
</dbReference>
<evidence type="ECO:0000256" key="5">
    <source>
        <dbReference type="ARBA" id="ARBA00022723"/>
    </source>
</evidence>
<feature type="binding site" evidence="12">
    <location>
        <position position="277"/>
    </location>
    <ligand>
        <name>K(+)</name>
        <dbReference type="ChEBI" id="CHEBI:29103"/>
    </ligand>
</feature>
<evidence type="ECO:0000256" key="4">
    <source>
        <dbReference type="ARBA" id="ARBA00022679"/>
    </source>
</evidence>
<dbReference type="Pfam" id="PF00294">
    <property type="entry name" value="PfkB"/>
    <property type="match status" value="1"/>
</dbReference>
<keyword evidence="12" id="KW-0963">Cytoplasm</keyword>
<dbReference type="UniPathway" id="UPA00916">
    <property type="reaction ID" value="UER00889"/>
</dbReference>
<comment type="similarity">
    <text evidence="1">Belongs to the carbohydrate kinase pfkB family.</text>
</comment>
<comment type="caution">
    <text evidence="14">The sequence shown here is derived from an EMBL/GenBank/DDBJ whole genome shotgun (WGS) entry which is preliminary data.</text>
</comment>
<dbReference type="InterPro" id="IPR011877">
    <property type="entry name" value="Ribokinase"/>
</dbReference>
<evidence type="ECO:0000313" key="15">
    <source>
        <dbReference type="Proteomes" id="UP000069697"/>
    </source>
</evidence>
<feature type="domain" description="Carbohydrate kinase PfkB" evidence="13">
    <location>
        <begin position="23"/>
        <end position="325"/>
    </location>
</feature>
<dbReference type="InterPro" id="IPR011611">
    <property type="entry name" value="PfkB_dom"/>
</dbReference>
<comment type="activity regulation">
    <text evidence="12">Activated by a monovalent cation that binds near, but not in, the active site. The most likely occupant of the site in vivo is potassium. Ion binding induces a conformational change that may alter substrate affinity.</text>
</comment>
<comment type="subcellular location">
    <subcellularLocation>
        <location evidence="12">Cytoplasm</location>
    </subcellularLocation>
</comment>
<feature type="binding site" evidence="12">
    <location>
        <position position="161"/>
    </location>
    <ligand>
        <name>substrate</name>
    </ligand>
</feature>
<evidence type="ECO:0000256" key="9">
    <source>
        <dbReference type="ARBA" id="ARBA00022842"/>
    </source>
</evidence>
<gene>
    <name evidence="12" type="primary">rbsK</name>
    <name evidence="14" type="ORF">PAHA3_6005</name>
</gene>
<evidence type="ECO:0000256" key="10">
    <source>
        <dbReference type="ARBA" id="ARBA00022958"/>
    </source>
</evidence>
<feature type="active site" description="Proton acceptor" evidence="12">
    <location>
        <position position="283"/>
    </location>
</feature>
<dbReference type="AlphaFoldDB" id="A0A100VTN5"/>
<evidence type="ECO:0000256" key="3">
    <source>
        <dbReference type="ARBA" id="ARBA00016943"/>
    </source>
</evidence>
<dbReference type="GO" id="GO:0005829">
    <property type="term" value="C:cytosol"/>
    <property type="evidence" value="ECO:0007669"/>
    <property type="project" value="TreeGrafter"/>
</dbReference>
<evidence type="ECO:0000313" key="14">
    <source>
        <dbReference type="EMBL" id="GAS85853.1"/>
    </source>
</evidence>
<dbReference type="PROSITE" id="PS00584">
    <property type="entry name" value="PFKB_KINASES_2"/>
    <property type="match status" value="1"/>
</dbReference>
<comment type="function">
    <text evidence="12">Catalyzes the phosphorylation of ribose at O-5 in a reaction requiring ATP and magnesium. The resulting D-ribose-5-phosphate can then be used either for sythesis of nucleotides, histidine, and tryptophan, or as a component of the pentose phosphate pathway.</text>
</comment>
<dbReference type="InterPro" id="IPR029056">
    <property type="entry name" value="Ribokinase-like"/>
</dbReference>
<dbReference type="Proteomes" id="UP000069697">
    <property type="component" value="Unassembled WGS sequence"/>
</dbReference>
<dbReference type="CDD" id="cd01174">
    <property type="entry name" value="ribokinase"/>
    <property type="match status" value="1"/>
</dbReference>
<sequence>MVIIARPEVSEPYMSDYNQKQPLIAVVGSLNMDLVVKTDTIPEEGETVSGEELHYLAGGKGANQAVAAARLGGQTAMIGAVGSDGFGERLLHSLTESGADASQVRILEDTVTGTASIWLSRGDNRIIVIPGANGQVVPEMLEEADTVKSLTAAAAVLLQLEIPLPAVTRAAQLAADGSALVVLNPAPAVPGLPQELLRCVDVVTPNRSELAVLTGRDHLRPEDLDAAVAELAASLGAAVVTTLGPEGAVYAAAPGGRVQAGRAGACRAPGYAVSAVDTTGAGDCFNGALAVALARGETLDAAVGFAMGAAALSVTKLGAQSGMPSAREVEAFLAEQAPEAQ</sequence>
<evidence type="ECO:0000256" key="7">
    <source>
        <dbReference type="ARBA" id="ARBA00022777"/>
    </source>
</evidence>
<feature type="binding site" evidence="12">
    <location>
        <position position="316"/>
    </location>
    <ligand>
        <name>K(+)</name>
        <dbReference type="ChEBI" id="CHEBI:29103"/>
    </ligand>
</feature>
<evidence type="ECO:0000256" key="6">
    <source>
        <dbReference type="ARBA" id="ARBA00022741"/>
    </source>
</evidence>
<accession>A0A100VTN5</accession>
<dbReference type="Gene3D" id="3.40.1190.20">
    <property type="match status" value="1"/>
</dbReference>
<reference evidence="15" key="2">
    <citation type="submission" date="2016-01" db="EMBL/GenBank/DDBJ databases">
        <title>Draft Genome Sequence of Paenibacillus amylolyticus Heshi-A3 that Was Isolated from Fermented Rice Bran with Aging Salted Mackerel, Which Was Named Heshiko as Traditional Fermented Seafood in Japan.</title>
        <authorList>
            <person name="Akuzawa S."/>
            <person name="Nakagawa J."/>
            <person name="Kanekatsu T."/>
            <person name="Kubota E."/>
            <person name="Ohtake R."/>
            <person name="Suzuki T."/>
            <person name="Kanesaki Y."/>
        </authorList>
    </citation>
    <scope>NUCLEOTIDE SEQUENCE [LARGE SCALE GENOMIC DNA]</scope>
    <source>
        <strain evidence="15">Heshi-A3</strain>
    </source>
</reference>
<keyword evidence="7 12" id="KW-0418">Kinase</keyword>
<dbReference type="SUPFAM" id="SSF53613">
    <property type="entry name" value="Ribokinase-like"/>
    <property type="match status" value="1"/>
</dbReference>
<keyword evidence="10 12" id="KW-0630">Potassium</keyword>
<keyword evidence="6 12" id="KW-0547">Nucleotide-binding</keyword>
<keyword evidence="9 12" id="KW-0460">Magnesium</keyword>
<dbReference type="InterPro" id="IPR002173">
    <property type="entry name" value="Carboh/pur_kinase_PfkB_CS"/>
</dbReference>
<evidence type="ECO:0000256" key="2">
    <source>
        <dbReference type="ARBA" id="ARBA00012035"/>
    </source>
</evidence>
<dbReference type="NCBIfam" id="TIGR02152">
    <property type="entry name" value="D_ribokin_bact"/>
    <property type="match status" value="1"/>
</dbReference>
<keyword evidence="8 12" id="KW-0067">ATP-binding</keyword>
<feature type="binding site" evidence="12">
    <location>
        <position position="283"/>
    </location>
    <ligand>
        <name>substrate</name>
    </ligand>
</feature>
<feature type="binding site" evidence="12">
    <location>
        <position position="206"/>
    </location>
    <ligand>
        <name>ATP</name>
        <dbReference type="ChEBI" id="CHEBI:30616"/>
    </ligand>
</feature>
<evidence type="ECO:0000256" key="8">
    <source>
        <dbReference type="ARBA" id="ARBA00022840"/>
    </source>
</evidence>
<comment type="caution">
    <text evidence="12">Lacks conserved residue(s) required for the propagation of feature annotation.</text>
</comment>
<feature type="binding site" evidence="12">
    <location>
        <begin position="282"/>
        <end position="283"/>
    </location>
    <ligand>
        <name>ATP</name>
        <dbReference type="ChEBI" id="CHEBI:30616"/>
    </ligand>
</feature>
<dbReference type="PANTHER" id="PTHR10584:SF166">
    <property type="entry name" value="RIBOKINASE"/>
    <property type="match status" value="1"/>
</dbReference>